<dbReference type="KEGG" id="saci:Sinac_2942"/>
<feature type="compositionally biased region" description="Low complexity" evidence="1">
    <location>
        <begin position="159"/>
        <end position="173"/>
    </location>
</feature>
<proteinExistence type="predicted"/>
<reference evidence="2 3" key="1">
    <citation type="submission" date="2012-02" db="EMBL/GenBank/DDBJ databases">
        <title>Complete sequence of chromosome of Singulisphaera acidiphila DSM 18658.</title>
        <authorList>
            <consortium name="US DOE Joint Genome Institute (JGI-PGF)"/>
            <person name="Lucas S."/>
            <person name="Copeland A."/>
            <person name="Lapidus A."/>
            <person name="Glavina del Rio T."/>
            <person name="Dalin E."/>
            <person name="Tice H."/>
            <person name="Bruce D."/>
            <person name="Goodwin L."/>
            <person name="Pitluck S."/>
            <person name="Peters L."/>
            <person name="Ovchinnikova G."/>
            <person name="Chertkov O."/>
            <person name="Kyrpides N."/>
            <person name="Mavromatis K."/>
            <person name="Ivanova N."/>
            <person name="Brettin T."/>
            <person name="Detter J.C."/>
            <person name="Han C."/>
            <person name="Larimer F."/>
            <person name="Land M."/>
            <person name="Hauser L."/>
            <person name="Markowitz V."/>
            <person name="Cheng J.-F."/>
            <person name="Hugenholtz P."/>
            <person name="Woyke T."/>
            <person name="Wu D."/>
            <person name="Tindall B."/>
            <person name="Pomrenke H."/>
            <person name="Brambilla E."/>
            <person name="Klenk H.-P."/>
            <person name="Eisen J.A."/>
        </authorList>
    </citation>
    <scope>NUCLEOTIDE SEQUENCE [LARGE SCALE GENOMIC DNA]</scope>
    <source>
        <strain evidence="3">ATCC BAA-1392 / DSM 18658 / VKM B-2454 / MOB10</strain>
    </source>
</reference>
<sequence>MSKGEAGGSIQVGVEPTAGAIDEKFLSWSQAIGGAVSPLSSSHAISSGKPKRRPSDEWIERFCCRSASTKEPATTRRVDVACWSPQRVGTSFCAATFPAVTACCPGLRSQISTARPIACSGDLGKTGLHAAFCLEHAPGSPGPSATGTLDEIRAPGPISGSAGATASRSPSRASLLRNGESCMRLCPVAHEHRNTKAGEGSGNHLRISN</sequence>
<feature type="region of interest" description="Disordered" evidence="1">
    <location>
        <begin position="142"/>
        <end position="173"/>
    </location>
</feature>
<accession>L0DEW7</accession>
<dbReference type="HOGENOM" id="CLU_1314697_0_0_0"/>
<dbReference type="AlphaFoldDB" id="L0DEW7"/>
<organism evidence="2 3">
    <name type="scientific">Singulisphaera acidiphila (strain ATCC BAA-1392 / DSM 18658 / VKM B-2454 / MOB10)</name>
    <dbReference type="NCBI Taxonomy" id="886293"/>
    <lineage>
        <taxon>Bacteria</taxon>
        <taxon>Pseudomonadati</taxon>
        <taxon>Planctomycetota</taxon>
        <taxon>Planctomycetia</taxon>
        <taxon>Isosphaerales</taxon>
        <taxon>Isosphaeraceae</taxon>
        <taxon>Singulisphaera</taxon>
    </lineage>
</organism>
<protein>
    <submittedName>
        <fullName evidence="2">Uncharacterized protein</fullName>
    </submittedName>
</protein>
<evidence type="ECO:0000313" key="3">
    <source>
        <dbReference type="Proteomes" id="UP000010798"/>
    </source>
</evidence>
<dbReference type="EMBL" id="CP003364">
    <property type="protein sequence ID" value="AGA27226.1"/>
    <property type="molecule type" value="Genomic_DNA"/>
</dbReference>
<evidence type="ECO:0000256" key="1">
    <source>
        <dbReference type="SAM" id="MobiDB-lite"/>
    </source>
</evidence>
<gene>
    <name evidence="2" type="ordered locus">Sinac_2942</name>
</gene>
<keyword evidence="3" id="KW-1185">Reference proteome</keyword>
<name>L0DEW7_SINAD</name>
<dbReference type="Proteomes" id="UP000010798">
    <property type="component" value="Chromosome"/>
</dbReference>
<evidence type="ECO:0000313" key="2">
    <source>
        <dbReference type="EMBL" id="AGA27226.1"/>
    </source>
</evidence>